<comment type="caution">
    <text evidence="3">The sequence shown here is derived from an EMBL/GenBank/DDBJ whole genome shotgun (WGS) entry which is preliminary data.</text>
</comment>
<evidence type="ECO:0000313" key="4">
    <source>
        <dbReference type="Proteomes" id="UP000179621"/>
    </source>
</evidence>
<dbReference type="RefSeq" id="WP_070910577.1">
    <property type="nucleotide sequence ID" value="NZ_CP010271.1"/>
</dbReference>
<dbReference type="KEGG" id="msao:MYCSP_13940"/>
<evidence type="ECO:0000313" key="3">
    <source>
        <dbReference type="EMBL" id="ORB57885.1"/>
    </source>
</evidence>
<dbReference type="EMBL" id="MLIH01000035">
    <property type="protein sequence ID" value="OHU06414.1"/>
    <property type="molecule type" value="Genomic_DNA"/>
</dbReference>
<keyword evidence="1" id="KW-0472">Membrane</keyword>
<dbReference type="OrthoDB" id="4762094at2"/>
<reference evidence="3 5" key="2">
    <citation type="submission" date="2016-12" db="EMBL/GenBank/DDBJ databases">
        <title>The new phylogeny of genus Mycobacterium.</title>
        <authorList>
            <person name="Tortoli E."/>
            <person name="Trovato A."/>
            <person name="Cirillo D.M."/>
        </authorList>
    </citation>
    <scope>NUCLEOTIDE SEQUENCE [LARGE SCALE GENOMIC DNA]</scope>
    <source>
        <strain evidence="3 5">CCUG 66554</strain>
    </source>
</reference>
<evidence type="ECO:0000313" key="5">
    <source>
        <dbReference type="Proteomes" id="UP000192434"/>
    </source>
</evidence>
<keyword evidence="1" id="KW-1133">Transmembrane helix</keyword>
<proteinExistence type="predicted"/>
<organism evidence="3 5">
    <name type="scientific">Mycobacteroides saopaulense</name>
    <dbReference type="NCBI Taxonomy" id="1578165"/>
    <lineage>
        <taxon>Bacteria</taxon>
        <taxon>Bacillati</taxon>
        <taxon>Actinomycetota</taxon>
        <taxon>Actinomycetes</taxon>
        <taxon>Mycobacteriales</taxon>
        <taxon>Mycobacteriaceae</taxon>
        <taxon>Mycobacteroides</taxon>
    </lineage>
</organism>
<name>A0A1S1JKY0_9MYCO</name>
<dbReference type="EMBL" id="MVII01000013">
    <property type="protein sequence ID" value="ORB57885.1"/>
    <property type="molecule type" value="Genomic_DNA"/>
</dbReference>
<dbReference type="AlphaFoldDB" id="A0A1S1JKY0"/>
<protein>
    <submittedName>
        <fullName evidence="3">Uncharacterized protein</fullName>
    </submittedName>
</protein>
<evidence type="ECO:0000313" key="2">
    <source>
        <dbReference type="EMBL" id="OHU06414.1"/>
    </source>
</evidence>
<evidence type="ECO:0000256" key="1">
    <source>
        <dbReference type="SAM" id="Phobius"/>
    </source>
</evidence>
<accession>A0A1S1JKY0</accession>
<dbReference type="STRING" id="1578165.BKG68_08915"/>
<keyword evidence="4" id="KW-1185">Reference proteome</keyword>
<feature type="transmembrane region" description="Helical" evidence="1">
    <location>
        <begin position="33"/>
        <end position="51"/>
    </location>
</feature>
<gene>
    <name evidence="2" type="ORF">BKG73_23060</name>
    <name evidence="3" type="ORF">BST43_11460</name>
</gene>
<feature type="transmembrane region" description="Helical" evidence="1">
    <location>
        <begin position="57"/>
        <end position="81"/>
    </location>
</feature>
<sequence>MTDPGPVGGLPIRSEVVITEDVRERLISGGLRTLSWSKGAWFLVAIIVAYIGYAALIWGPIAACVVFVIFAAIVAWATWLVRSRTRANIHTIPIGTVQRCEFDASQFTYWTYRPTSNQLLGQSFLTPRSMIVRDYSELQSVVVNAQVVGIIAAGRGQLRELFPRELFTDEALVLISRYAKITGKWQPPQAPTS</sequence>
<keyword evidence="1" id="KW-0812">Transmembrane</keyword>
<dbReference type="Proteomes" id="UP000192434">
    <property type="component" value="Unassembled WGS sequence"/>
</dbReference>
<dbReference type="Proteomes" id="UP000179621">
    <property type="component" value="Unassembled WGS sequence"/>
</dbReference>
<reference evidence="2 4" key="1">
    <citation type="submission" date="2016-10" db="EMBL/GenBank/DDBJ databases">
        <title>Evaluation of Human, Animal and Environmental Mycobacterium chelonae Isolates by Core Genome Phylogenomic Analysis, Targeted Gene Comparison, and Anti-microbial Susceptibility Patterns: A Tale of Mistaken Identities.</title>
        <authorList>
            <person name="Fogelson S.B."/>
            <person name="Camus A.C."/>
            <person name="Lorenz W."/>
            <person name="Vasireddy R."/>
            <person name="Vasireddy S."/>
            <person name="Smith T."/>
            <person name="Brown-Elliott B.A."/>
            <person name="Wallace R.J.Jr."/>
            <person name="Hasan N.A."/>
            <person name="Reischl U."/>
            <person name="Sanchez S."/>
        </authorList>
    </citation>
    <scope>NUCLEOTIDE SEQUENCE [LARGE SCALE GENOMIC DNA]</scope>
    <source>
        <strain evidence="2 4">8528</strain>
    </source>
</reference>